<comment type="subcellular location">
    <subcellularLocation>
        <location evidence="1">Cytoplasm</location>
    </subcellularLocation>
</comment>
<evidence type="ECO:0000256" key="2">
    <source>
        <dbReference type="ARBA" id="ARBA00007599"/>
    </source>
</evidence>
<evidence type="ECO:0000256" key="5">
    <source>
        <dbReference type="ARBA" id="ARBA00022694"/>
    </source>
</evidence>
<evidence type="ECO:0000313" key="11">
    <source>
        <dbReference type="EMBL" id="KTD78622.1"/>
    </source>
</evidence>
<dbReference type="STRING" id="460.Lstg_1091"/>
<reference evidence="11 13" key="1">
    <citation type="submission" date="2015-11" db="EMBL/GenBank/DDBJ databases">
        <title>Genomic analysis of 38 Legionella species identifies large and diverse effector repertoires.</title>
        <authorList>
            <person name="Burstein D."/>
            <person name="Amaro F."/>
            <person name="Zusman T."/>
            <person name="Lifshitz Z."/>
            <person name="Cohen O."/>
            <person name="Gilbert J.A."/>
            <person name="Pupko T."/>
            <person name="Shuman H.A."/>
            <person name="Segal G."/>
        </authorList>
    </citation>
    <scope>NUCLEOTIDE SEQUENCE [LARGE SCALE GENOMIC DNA]</scope>
    <source>
        <strain evidence="11 13">SC-18-C9</strain>
    </source>
</reference>
<evidence type="ECO:0000313" key="13">
    <source>
        <dbReference type="Proteomes" id="UP000054820"/>
    </source>
</evidence>
<evidence type="ECO:0000313" key="14">
    <source>
        <dbReference type="Proteomes" id="UP000255110"/>
    </source>
</evidence>
<protein>
    <recommendedName>
        <fullName evidence="3">tRNA threonylcarbamoyladenosine biosynthesis protein TsaE</fullName>
    </recommendedName>
    <alternativeName>
        <fullName evidence="10">t(6)A37 threonylcarbamoyladenosine biosynthesis protein TsaE</fullName>
    </alternativeName>
</protein>
<dbReference type="Pfam" id="PF02367">
    <property type="entry name" value="TsaE"/>
    <property type="match status" value="1"/>
</dbReference>
<keyword evidence="4" id="KW-0963">Cytoplasm</keyword>
<dbReference type="InterPro" id="IPR027417">
    <property type="entry name" value="P-loop_NTPase"/>
</dbReference>
<keyword evidence="6" id="KW-0479">Metal-binding</keyword>
<dbReference type="AlphaFoldDB" id="A0A378LC64"/>
<evidence type="ECO:0000256" key="8">
    <source>
        <dbReference type="ARBA" id="ARBA00022840"/>
    </source>
</evidence>
<dbReference type="NCBIfam" id="TIGR00150">
    <property type="entry name" value="T6A_YjeE"/>
    <property type="match status" value="1"/>
</dbReference>
<accession>A0A378LC64</accession>
<dbReference type="OrthoDB" id="9800307at2"/>
<sequence>MMTKSESDTDTKIILDLPDEKASEQFAAQLASCLCPSLIITFSGDLGAGKTTIIRAMLKHLGVQSAIKSPTFSLVESYICNHLIIHHFDLYRIHHEEELEYLGFRDYFTQESICCIEWAENAGKTLPNVDIRFKLGIKGAGREMQIMALSTVGKRILACLAGET</sequence>
<keyword evidence="13" id="KW-1185">Reference proteome</keyword>
<comment type="similarity">
    <text evidence="2">Belongs to the TsaE family.</text>
</comment>
<dbReference type="PANTHER" id="PTHR33540:SF2">
    <property type="entry name" value="TRNA THREONYLCARBAMOYLADENOSINE BIOSYNTHESIS PROTEIN TSAE"/>
    <property type="match status" value="1"/>
</dbReference>
<dbReference type="GO" id="GO:0005524">
    <property type="term" value="F:ATP binding"/>
    <property type="evidence" value="ECO:0007669"/>
    <property type="project" value="UniProtKB-KW"/>
</dbReference>
<name>A0A378LC64_9GAMM</name>
<organism evidence="12 14">
    <name type="scientific">Legionella steigerwaltii</name>
    <dbReference type="NCBI Taxonomy" id="460"/>
    <lineage>
        <taxon>Bacteria</taxon>
        <taxon>Pseudomonadati</taxon>
        <taxon>Pseudomonadota</taxon>
        <taxon>Gammaproteobacteria</taxon>
        <taxon>Legionellales</taxon>
        <taxon>Legionellaceae</taxon>
        <taxon>Legionella</taxon>
    </lineage>
</organism>
<proteinExistence type="inferred from homology"/>
<evidence type="ECO:0000256" key="6">
    <source>
        <dbReference type="ARBA" id="ARBA00022723"/>
    </source>
</evidence>
<evidence type="ECO:0000256" key="1">
    <source>
        <dbReference type="ARBA" id="ARBA00004496"/>
    </source>
</evidence>
<dbReference type="Gene3D" id="3.40.50.300">
    <property type="entry name" value="P-loop containing nucleotide triphosphate hydrolases"/>
    <property type="match status" value="1"/>
</dbReference>
<evidence type="ECO:0000313" key="12">
    <source>
        <dbReference type="EMBL" id="STY24287.1"/>
    </source>
</evidence>
<evidence type="ECO:0000256" key="9">
    <source>
        <dbReference type="ARBA" id="ARBA00022842"/>
    </source>
</evidence>
<keyword evidence="7" id="KW-0547">Nucleotide-binding</keyword>
<dbReference type="GO" id="GO:0005737">
    <property type="term" value="C:cytoplasm"/>
    <property type="evidence" value="ECO:0007669"/>
    <property type="project" value="UniProtKB-SubCell"/>
</dbReference>
<dbReference type="EMBL" id="UGOY01000001">
    <property type="protein sequence ID" value="STY24287.1"/>
    <property type="molecule type" value="Genomic_DNA"/>
</dbReference>
<dbReference type="GO" id="GO:0046872">
    <property type="term" value="F:metal ion binding"/>
    <property type="evidence" value="ECO:0007669"/>
    <property type="project" value="UniProtKB-KW"/>
</dbReference>
<reference evidence="12 14" key="2">
    <citation type="submission" date="2018-06" db="EMBL/GenBank/DDBJ databases">
        <authorList>
            <consortium name="Pathogen Informatics"/>
            <person name="Doyle S."/>
        </authorList>
    </citation>
    <scope>NUCLEOTIDE SEQUENCE [LARGE SCALE GENOMIC DNA]</scope>
    <source>
        <strain evidence="12 14">NCTC11991</strain>
    </source>
</reference>
<keyword evidence="9" id="KW-0460">Magnesium</keyword>
<dbReference type="EMBL" id="LNYZ01000008">
    <property type="protein sequence ID" value="KTD78622.1"/>
    <property type="molecule type" value="Genomic_DNA"/>
</dbReference>
<dbReference type="GO" id="GO:0002949">
    <property type="term" value="P:tRNA threonylcarbamoyladenosine modification"/>
    <property type="evidence" value="ECO:0007669"/>
    <property type="project" value="InterPro"/>
</dbReference>
<gene>
    <name evidence="12" type="primary">yjeE</name>
    <name evidence="11" type="ORF">Lstg_1091</name>
    <name evidence="12" type="ORF">NCTC11991_02904</name>
</gene>
<dbReference type="InterPro" id="IPR003442">
    <property type="entry name" value="T6A_TsaE"/>
</dbReference>
<dbReference type="Proteomes" id="UP000054820">
    <property type="component" value="Unassembled WGS sequence"/>
</dbReference>
<evidence type="ECO:0000256" key="4">
    <source>
        <dbReference type="ARBA" id="ARBA00022490"/>
    </source>
</evidence>
<evidence type="ECO:0000256" key="3">
    <source>
        <dbReference type="ARBA" id="ARBA00019010"/>
    </source>
</evidence>
<dbReference type="PANTHER" id="PTHR33540">
    <property type="entry name" value="TRNA THREONYLCARBAMOYLADENOSINE BIOSYNTHESIS PROTEIN TSAE"/>
    <property type="match status" value="1"/>
</dbReference>
<evidence type="ECO:0000256" key="10">
    <source>
        <dbReference type="ARBA" id="ARBA00032441"/>
    </source>
</evidence>
<dbReference type="Proteomes" id="UP000255110">
    <property type="component" value="Unassembled WGS sequence"/>
</dbReference>
<dbReference type="SUPFAM" id="SSF52540">
    <property type="entry name" value="P-loop containing nucleoside triphosphate hydrolases"/>
    <property type="match status" value="1"/>
</dbReference>
<evidence type="ECO:0000256" key="7">
    <source>
        <dbReference type="ARBA" id="ARBA00022741"/>
    </source>
</evidence>
<keyword evidence="5" id="KW-0819">tRNA processing</keyword>
<dbReference type="RefSeq" id="WP_058476668.1">
    <property type="nucleotide sequence ID" value="NZ_CAAAIO010000005.1"/>
</dbReference>
<keyword evidence="8" id="KW-0067">ATP-binding</keyword>